<evidence type="ECO:0000313" key="16">
    <source>
        <dbReference type="EnsemblMetazoa" id="tetur05g05680.1"/>
    </source>
</evidence>
<comment type="subunit">
    <text evidence="9">Interacts with 26S proteasomes. Interacts (via the HECT domain) with UBE2D1 and, less efficiently, with UBE2L3.</text>
</comment>
<dbReference type="AlphaFoldDB" id="T1K5B5"/>
<dbReference type="Proteomes" id="UP000015104">
    <property type="component" value="Unassembled WGS sequence"/>
</dbReference>
<dbReference type="GO" id="GO:0009966">
    <property type="term" value="P:regulation of signal transduction"/>
    <property type="evidence" value="ECO:0007669"/>
    <property type="project" value="UniProtKB-ARBA"/>
</dbReference>
<dbReference type="PROSITE" id="PS50096">
    <property type="entry name" value="IQ"/>
    <property type="match status" value="1"/>
</dbReference>
<evidence type="ECO:0000256" key="10">
    <source>
        <dbReference type="ARBA" id="ARBA00067506"/>
    </source>
</evidence>
<evidence type="ECO:0000256" key="9">
    <source>
        <dbReference type="ARBA" id="ARBA00063372"/>
    </source>
</evidence>
<dbReference type="EnsemblMetazoa" id="tetur05g05680.1">
    <property type="protein sequence ID" value="tetur05g05680.1"/>
    <property type="gene ID" value="tetur05g05680"/>
</dbReference>
<dbReference type="Gene3D" id="3.30.2410.10">
    <property type="entry name" value="Hect, E3 ligase catalytic domain"/>
    <property type="match status" value="1"/>
</dbReference>
<dbReference type="Gene3D" id="3.90.1750.10">
    <property type="entry name" value="Hect, E3 ligase catalytic domains"/>
    <property type="match status" value="1"/>
</dbReference>
<evidence type="ECO:0000256" key="14">
    <source>
        <dbReference type="SAM" id="MobiDB-lite"/>
    </source>
</evidence>
<dbReference type="Pfam" id="PF00632">
    <property type="entry name" value="HECT"/>
    <property type="match status" value="1"/>
</dbReference>
<dbReference type="STRING" id="32264.T1K5B5"/>
<dbReference type="FunFam" id="3.30.2160.10:FF:000002">
    <property type="entry name" value="Putative Ubiquitin-protein ligase E3C"/>
    <property type="match status" value="1"/>
</dbReference>
<dbReference type="InterPro" id="IPR035983">
    <property type="entry name" value="Hect_E3_ubiquitin_ligase"/>
</dbReference>
<evidence type="ECO:0000256" key="1">
    <source>
        <dbReference type="ARBA" id="ARBA00000885"/>
    </source>
</evidence>
<evidence type="ECO:0000256" key="8">
    <source>
        <dbReference type="ARBA" id="ARBA00061050"/>
    </source>
</evidence>
<dbReference type="InterPro" id="IPR000048">
    <property type="entry name" value="IQ_motif_EF-hand-BS"/>
</dbReference>
<evidence type="ECO:0000256" key="3">
    <source>
        <dbReference type="ARBA" id="ARBA00012485"/>
    </source>
</evidence>
<dbReference type="OMA" id="EKHYYFI"/>
<evidence type="ECO:0000256" key="7">
    <source>
        <dbReference type="ARBA" id="ARBA00022843"/>
    </source>
</evidence>
<dbReference type="FunFam" id="3.90.1750.10:FF:000014">
    <property type="entry name" value="Putative Ubiquitin-protein ligase E3C"/>
    <property type="match status" value="1"/>
</dbReference>
<keyword evidence="17" id="KW-1185">Reference proteome</keyword>
<dbReference type="CDD" id="cd00078">
    <property type="entry name" value="HECTc"/>
    <property type="match status" value="1"/>
</dbReference>
<dbReference type="eggNOG" id="KOG0942">
    <property type="taxonomic scope" value="Eukaryota"/>
</dbReference>
<evidence type="ECO:0000256" key="6">
    <source>
        <dbReference type="ARBA" id="ARBA00022786"/>
    </source>
</evidence>
<dbReference type="Pfam" id="PF00612">
    <property type="entry name" value="IQ"/>
    <property type="match status" value="1"/>
</dbReference>
<dbReference type="InterPro" id="IPR044611">
    <property type="entry name" value="E3A/B/C-like"/>
</dbReference>
<sequence>MFSFEGNFKSKPEQRLGGASKKLTREQLIQKNAEERRQRETLRKQIHAVTKIQSVFRSYLIRKRLFNELRQQFDQEFNRLTNCQKNCNVFLTNTCQRLLLFYHPSSDGSRLLSLGQTFIKLKSLVIECLLQDPIQWSHRIRKLLFANIKQLCLSLKTDNNLSVAVPLRLIEVYTTLETYTPLGDVKKGQRMLTNIWTYLASNGYFHYLREIIDSKVPEPYEETIKAPTPIADSLFNLIVRPLDLDGSCSETVNSTIVLKFFSEFLSGPLSPQVKLHVIPKLIHQIPASLTPSSILSSIYPGRLPDSEDQVNGMHSLALKCDLWQLYNVVALVSPQLHLMSKSDKFRYLIILQVLCQYLPEQNIESPEDEDEDVEMTDPGENREYMIDQELIVVANQIIQLINEVPHVNCLISLVDTKSPNKILLIALSSVCHALLFFHKFALHQFRLLYTLAFKPSFLRHLWSYIIQISTPSIFDQPTPLLQLLARGLPLASVDWRTLLPQFTLFCALFSYLLPTLDDVEFYEEEDRHSLHRHSSMPFSLVELQKMTMILKDVCIRLIELAYHDTKLSVKEEYRQAMKSVRNEEIDDDKFVKQWLKLFKSTVNLLRHLYIRDSRRAFCPPNHWISRQISIPVEKPTIFKIGIRQRRRYQQFLGVRRLTKRELEEQGPPLSTSEIRNITILQEIPFVVPFHDRVKILQSLMAKDKENHIGERHRFMVPGSAIDIMIRRNFIYEDAFEKLSPENEPDLKKPIRVTLVNAVGLDEAGIDGGGIFREFLNELLKTCFDPNRGFFKATHERLLYPNPASEMLVENHQHHFYFIGRMLGKALYENMLVELPFSPFFLVKILVKHQTSDIDVHHLASLDPVMYKNLVYLKNYEGDVSELGLDFTVVNSDLGENQIIELRPGGANIQVTAQNRIEYIHLMADYRLNKQIRSQCSAFKQGLADVIDLDWIRMFDPRELQTLISGAQTPIDLEDLKAHVNYSGGYSPTHPTIEAFWQVVEEFDETKRRKLLKFVTSCSRPPLLGFKDLHPPFCIQCAGKEDRLPTASTCMNLLKLCEFADANILKQKLLYAIESGAGFELS</sequence>
<keyword evidence="6 13" id="KW-0833">Ubl conjugation pathway</keyword>
<proteinExistence type="inferred from homology"/>
<dbReference type="FunFam" id="3.30.2410.10:FF:000011">
    <property type="entry name" value="Putative Ubiquitin-protein ligase E3C"/>
    <property type="match status" value="1"/>
</dbReference>
<dbReference type="PROSITE" id="PS50237">
    <property type="entry name" value="HECT"/>
    <property type="match status" value="1"/>
</dbReference>
<accession>T1K5B5</accession>
<dbReference type="PANTHER" id="PTHR45700">
    <property type="entry name" value="UBIQUITIN-PROTEIN LIGASE E3C"/>
    <property type="match status" value="1"/>
</dbReference>
<dbReference type="EMBL" id="CAEY01001585">
    <property type="status" value="NOT_ANNOTATED_CDS"/>
    <property type="molecule type" value="Genomic_DNA"/>
</dbReference>
<evidence type="ECO:0000256" key="12">
    <source>
        <dbReference type="ARBA" id="ARBA00081642"/>
    </source>
</evidence>
<comment type="pathway">
    <text evidence="2">Protein modification; protein ubiquitination.</text>
</comment>
<protein>
    <recommendedName>
        <fullName evidence="10">Ubiquitin-protein ligase E3C</fullName>
        <ecNumber evidence="3">2.3.2.26</ecNumber>
    </recommendedName>
    <alternativeName>
        <fullName evidence="11">HECT-type ubiquitin transferase E3C</fullName>
    </alternativeName>
    <alternativeName>
        <fullName evidence="12">RTA-associated ubiquitin ligase</fullName>
    </alternativeName>
</protein>
<dbReference type="GO" id="GO:0000209">
    <property type="term" value="P:protein polyubiquitination"/>
    <property type="evidence" value="ECO:0007669"/>
    <property type="project" value="InterPro"/>
</dbReference>
<organism evidence="16 17">
    <name type="scientific">Tetranychus urticae</name>
    <name type="common">Two-spotted spider mite</name>
    <dbReference type="NCBI Taxonomy" id="32264"/>
    <lineage>
        <taxon>Eukaryota</taxon>
        <taxon>Metazoa</taxon>
        <taxon>Ecdysozoa</taxon>
        <taxon>Arthropoda</taxon>
        <taxon>Chelicerata</taxon>
        <taxon>Arachnida</taxon>
        <taxon>Acari</taxon>
        <taxon>Acariformes</taxon>
        <taxon>Trombidiformes</taxon>
        <taxon>Prostigmata</taxon>
        <taxon>Eleutherengona</taxon>
        <taxon>Raphignathae</taxon>
        <taxon>Tetranychoidea</taxon>
        <taxon>Tetranychidae</taxon>
        <taxon>Tetranychus</taxon>
    </lineage>
</organism>
<feature type="domain" description="HECT" evidence="15">
    <location>
        <begin position="742"/>
        <end position="1081"/>
    </location>
</feature>
<gene>
    <name evidence="16" type="primary">107360452</name>
</gene>
<name>T1K5B5_TETUR</name>
<evidence type="ECO:0000256" key="13">
    <source>
        <dbReference type="PROSITE-ProRule" id="PRU00104"/>
    </source>
</evidence>
<dbReference type="GO" id="GO:0006511">
    <property type="term" value="P:ubiquitin-dependent protein catabolic process"/>
    <property type="evidence" value="ECO:0007669"/>
    <property type="project" value="TreeGrafter"/>
</dbReference>
<feature type="region of interest" description="Disordered" evidence="14">
    <location>
        <begin position="1"/>
        <end position="21"/>
    </location>
</feature>
<evidence type="ECO:0000256" key="4">
    <source>
        <dbReference type="ARBA" id="ARBA00022499"/>
    </source>
</evidence>
<dbReference type="KEGG" id="tut:107360452"/>
<reference evidence="17" key="1">
    <citation type="submission" date="2011-08" db="EMBL/GenBank/DDBJ databases">
        <authorList>
            <person name="Rombauts S."/>
        </authorList>
    </citation>
    <scope>NUCLEOTIDE SEQUENCE</scope>
    <source>
        <strain evidence="17">London</strain>
    </source>
</reference>
<feature type="active site" description="Glycyl thioester intermediate" evidence="13">
    <location>
        <position position="1049"/>
    </location>
</feature>
<evidence type="ECO:0000256" key="2">
    <source>
        <dbReference type="ARBA" id="ARBA00004906"/>
    </source>
</evidence>
<keyword evidence="4" id="KW-1017">Isopeptide bond</keyword>
<dbReference type="SUPFAM" id="SSF56204">
    <property type="entry name" value="Hect, E3 ligase catalytic domain"/>
    <property type="match status" value="1"/>
</dbReference>
<keyword evidence="7" id="KW-0832">Ubl conjugation</keyword>
<dbReference type="Gene3D" id="3.30.2160.10">
    <property type="entry name" value="Hect, E3 ligase catalytic domain"/>
    <property type="match status" value="1"/>
</dbReference>
<keyword evidence="5" id="KW-0808">Transferase</keyword>
<dbReference type="InterPro" id="IPR000569">
    <property type="entry name" value="HECT_dom"/>
</dbReference>
<dbReference type="HOGENOM" id="CLU_002173_2_1_1"/>
<evidence type="ECO:0000259" key="15">
    <source>
        <dbReference type="PROSITE" id="PS50237"/>
    </source>
</evidence>
<reference evidence="16" key="2">
    <citation type="submission" date="2015-06" db="UniProtKB">
        <authorList>
            <consortium name="EnsemblMetazoa"/>
        </authorList>
    </citation>
    <scope>IDENTIFICATION</scope>
</reference>
<dbReference type="GO" id="GO:0061630">
    <property type="term" value="F:ubiquitin protein ligase activity"/>
    <property type="evidence" value="ECO:0007669"/>
    <property type="project" value="UniProtKB-EC"/>
</dbReference>
<comment type="similarity">
    <text evidence="8">Belongs to the UBE3C family.</text>
</comment>
<dbReference type="SMART" id="SM00119">
    <property type="entry name" value="HECTc"/>
    <property type="match status" value="1"/>
</dbReference>
<dbReference type="OrthoDB" id="8068875at2759"/>
<evidence type="ECO:0000256" key="5">
    <source>
        <dbReference type="ARBA" id="ARBA00022679"/>
    </source>
</evidence>
<comment type="catalytic activity">
    <reaction evidence="1">
        <text>S-ubiquitinyl-[E2 ubiquitin-conjugating enzyme]-L-cysteine + [acceptor protein]-L-lysine = [E2 ubiquitin-conjugating enzyme]-L-cysteine + N(6)-ubiquitinyl-[acceptor protein]-L-lysine.</text>
        <dbReference type="EC" id="2.3.2.26"/>
    </reaction>
</comment>
<evidence type="ECO:0000313" key="17">
    <source>
        <dbReference type="Proteomes" id="UP000015104"/>
    </source>
</evidence>
<evidence type="ECO:0000256" key="11">
    <source>
        <dbReference type="ARBA" id="ARBA00077269"/>
    </source>
</evidence>
<dbReference type="PANTHER" id="PTHR45700:SF2">
    <property type="entry name" value="UBIQUITIN-PROTEIN LIGASE E3C"/>
    <property type="match status" value="1"/>
</dbReference>
<dbReference type="EC" id="2.3.2.26" evidence="3"/>
<dbReference type="CDD" id="cd23767">
    <property type="entry name" value="IQCD"/>
    <property type="match status" value="1"/>
</dbReference>